<gene>
    <name evidence="1" type="primary">kynA</name>
    <name evidence="2" type="ORF">G443_003523</name>
</gene>
<dbReference type="SUPFAM" id="SSF140959">
    <property type="entry name" value="Indolic compounds 2,3-dioxygenase-like"/>
    <property type="match status" value="1"/>
</dbReference>
<keyword evidence="1" id="KW-0408">Iron</keyword>
<accession>A0ABT1JMA4</accession>
<feature type="binding site" evidence="1">
    <location>
        <position position="110"/>
    </location>
    <ligand>
        <name>substrate</name>
    </ligand>
</feature>
<keyword evidence="3" id="KW-1185">Reference proteome</keyword>
<proteinExistence type="inferred from homology"/>
<keyword evidence="1" id="KW-0479">Metal-binding</keyword>
<comment type="similarity">
    <text evidence="1">Belongs to the tryptophan 2,3-dioxygenase family.</text>
</comment>
<dbReference type="RefSeq" id="WP_026419649.1">
    <property type="nucleotide sequence ID" value="NZ_AUBJ02000001.1"/>
</dbReference>
<dbReference type="InterPro" id="IPR004981">
    <property type="entry name" value="Trp_2_3_dOase"/>
</dbReference>
<protein>
    <recommendedName>
        <fullName evidence="1">Tryptophan 2,3-dioxygenase</fullName>
        <shortName evidence="1">TDO</shortName>
        <ecNumber evidence="1">1.13.11.11</ecNumber>
    </recommendedName>
    <alternativeName>
        <fullName evidence="1">Tryptamin 2,3-dioxygenase</fullName>
    </alternativeName>
    <alternativeName>
        <fullName evidence="1">Tryptophan oxygenase</fullName>
        <shortName evidence="1">TO</shortName>
        <shortName evidence="1">TRPO</shortName>
    </alternativeName>
    <alternativeName>
        <fullName evidence="1">Tryptophan pyrrolase</fullName>
    </alternativeName>
    <alternativeName>
        <fullName evidence="1">Tryptophanase</fullName>
    </alternativeName>
</protein>
<comment type="caution">
    <text evidence="1">Lacks conserved residue(s) required for the propagation of feature annotation.</text>
</comment>
<dbReference type="Pfam" id="PF03301">
    <property type="entry name" value="Trp_dioxygenase"/>
    <property type="match status" value="1"/>
</dbReference>
<comment type="function">
    <text evidence="1">Heme-dependent dioxygenase that catalyzes the oxidative cleavage of the L-tryptophan (L-Trp) pyrrole ring and converts L-tryptophan to N-formyl-L-kynurenine. Catalyzes the oxidative cleavage of the indole moiety.</text>
</comment>
<reference evidence="2 3" key="1">
    <citation type="submission" date="2013-07" db="EMBL/GenBank/DDBJ databases">
        <authorList>
            <consortium name="DOE Joint Genome Institute"/>
            <person name="Reeve W."/>
            <person name="Huntemann M."/>
            <person name="Han J."/>
            <person name="Chen A."/>
            <person name="Kyrpides N."/>
            <person name="Mavromatis K."/>
            <person name="Markowitz V."/>
            <person name="Palaniappan K."/>
            <person name="Ivanova N."/>
            <person name="Schaumberg A."/>
            <person name="Pati A."/>
            <person name="Liolios K."/>
            <person name="Nordberg H.P."/>
            <person name="Cantor M.N."/>
            <person name="Hua S.X."/>
            <person name="Woyke T."/>
        </authorList>
    </citation>
    <scope>NUCLEOTIDE SEQUENCE [LARGE SCALE GENOMIC DNA]</scope>
    <source>
        <strain evidence="2 3">DSM 43889</strain>
    </source>
</reference>
<dbReference type="PANTHER" id="PTHR10138:SF0">
    <property type="entry name" value="TRYPTOPHAN 2,3-DIOXYGENASE"/>
    <property type="match status" value="1"/>
</dbReference>
<comment type="subunit">
    <text evidence="1">Homotetramer.</text>
</comment>
<comment type="catalytic activity">
    <reaction evidence="1">
        <text>L-tryptophan + O2 = N-formyl-L-kynurenine</text>
        <dbReference type="Rhea" id="RHEA:24536"/>
        <dbReference type="ChEBI" id="CHEBI:15379"/>
        <dbReference type="ChEBI" id="CHEBI:57912"/>
        <dbReference type="ChEBI" id="CHEBI:58629"/>
        <dbReference type="EC" id="1.13.11.11"/>
    </reaction>
</comment>
<evidence type="ECO:0000313" key="2">
    <source>
        <dbReference type="EMBL" id="MCP2333253.1"/>
    </source>
</evidence>
<dbReference type="HAMAP" id="MF_01972">
    <property type="entry name" value="T23O"/>
    <property type="match status" value="1"/>
</dbReference>
<sequence length="278" mass="31351">MPVDDESEPRLDFGGATPYEDYVRASVLTSLQQPRSGDPAEMAFLVTTQVMELWFRLLTHEWDHARRALRDDDVVTGVTSLRRSLPTLAALVASWQPIAWLTPTQFNSYRSALGEGSGFQSAQYRHLEFVLGDRSTNFLTPHRADPVAHASLERELATPSLYDEALRLLHRRGHRLPASVLDREPSLRHEHTEAVERAWADIYRAEGTADEERDLLSLGEVLTDVAEGVWRWRQDHLMATRRAMGDKTGTGGSSGVAWLTKRAARPVFPELWSARGRV</sequence>
<dbReference type="EMBL" id="AUBJ02000001">
    <property type="protein sequence ID" value="MCP2333253.1"/>
    <property type="molecule type" value="Genomic_DNA"/>
</dbReference>
<keyword evidence="1" id="KW-0823">Tryptophan catabolism</keyword>
<comment type="cofactor">
    <cofactor evidence="1">
        <name>heme</name>
        <dbReference type="ChEBI" id="CHEBI:30413"/>
    </cofactor>
    <text evidence="1">Binds 1 heme group per subunit.</text>
</comment>
<comment type="caution">
    <text evidence="2">The sequence shown here is derived from an EMBL/GenBank/DDBJ whole genome shotgun (WGS) entry which is preliminary data.</text>
</comment>
<comment type="pathway">
    <text evidence="1">Amino-acid degradation; L-tryptophan degradation via kynurenine pathway; L-kynurenine from L-tryptophan: step 1/2.</text>
</comment>
<evidence type="ECO:0000313" key="3">
    <source>
        <dbReference type="Proteomes" id="UP000791080"/>
    </source>
</evidence>
<feature type="binding site" evidence="1">
    <location>
        <position position="250"/>
    </location>
    <ligand>
        <name>substrate</name>
    </ligand>
</feature>
<dbReference type="Proteomes" id="UP000791080">
    <property type="component" value="Unassembled WGS sequence"/>
</dbReference>
<evidence type="ECO:0000256" key="1">
    <source>
        <dbReference type="HAMAP-Rule" id="MF_01972"/>
    </source>
</evidence>
<dbReference type="InterPro" id="IPR037217">
    <property type="entry name" value="Trp/Indoleamine_2_3_dOase-like"/>
</dbReference>
<dbReference type="PANTHER" id="PTHR10138">
    <property type="entry name" value="TRYPTOPHAN 2,3-DIOXYGENASE"/>
    <property type="match status" value="1"/>
</dbReference>
<feature type="binding site" description="axial binding residue" evidence="1">
    <location>
        <position position="236"/>
    </location>
    <ligand>
        <name>heme</name>
        <dbReference type="ChEBI" id="CHEBI:30413"/>
    </ligand>
    <ligandPart>
        <name>Fe</name>
        <dbReference type="ChEBI" id="CHEBI:18248"/>
    </ligandPart>
</feature>
<organism evidence="2 3">
    <name type="scientific">Actinoalloteichus caeruleus DSM 43889</name>
    <dbReference type="NCBI Taxonomy" id="1120930"/>
    <lineage>
        <taxon>Bacteria</taxon>
        <taxon>Bacillati</taxon>
        <taxon>Actinomycetota</taxon>
        <taxon>Actinomycetes</taxon>
        <taxon>Pseudonocardiales</taxon>
        <taxon>Pseudonocardiaceae</taxon>
        <taxon>Actinoalloteichus</taxon>
        <taxon>Actinoalloteichus cyanogriseus</taxon>
    </lineage>
</organism>
<reference evidence="2 3" key="2">
    <citation type="submission" date="2022-06" db="EMBL/GenBank/DDBJ databases">
        <title>Genomic Encyclopedia of Type Strains, Phase I: the one thousand microbial genomes (KMG-I) project.</title>
        <authorList>
            <person name="Kyrpides N."/>
        </authorList>
    </citation>
    <scope>NUCLEOTIDE SEQUENCE [LARGE SCALE GENOMIC DNA]</scope>
    <source>
        <strain evidence="2 3">DSM 43889</strain>
    </source>
</reference>
<keyword evidence="1" id="KW-0349">Heme</keyword>
<dbReference type="Gene3D" id="1.20.58.480">
    <property type="match status" value="1"/>
</dbReference>
<keyword evidence="1" id="KW-0223">Dioxygenase</keyword>
<keyword evidence="1" id="KW-0560">Oxidoreductase</keyword>
<name>A0ABT1JMA4_ACTCY</name>
<dbReference type="EC" id="1.13.11.11" evidence="1"/>